<gene>
    <name evidence="13" type="ORF">IDH45_13505</name>
</gene>
<dbReference type="SUPFAM" id="SSF55874">
    <property type="entry name" value="ATPase domain of HSP90 chaperone/DNA topoisomerase II/histidine kinase"/>
    <property type="match status" value="1"/>
</dbReference>
<feature type="domain" description="Histidine kinase/HSP90-like ATPase" evidence="11">
    <location>
        <begin position="187"/>
        <end position="269"/>
    </location>
</feature>
<dbReference type="Pfam" id="PF02518">
    <property type="entry name" value="HATPase_c"/>
    <property type="match status" value="1"/>
</dbReference>
<dbReference type="GO" id="GO:0016020">
    <property type="term" value="C:membrane"/>
    <property type="evidence" value="ECO:0007669"/>
    <property type="project" value="InterPro"/>
</dbReference>
<feature type="transmembrane region" description="Helical" evidence="10">
    <location>
        <begin position="6"/>
        <end position="24"/>
    </location>
</feature>
<dbReference type="GO" id="GO:0000155">
    <property type="term" value="F:phosphorelay sensor kinase activity"/>
    <property type="evidence" value="ECO:0007669"/>
    <property type="project" value="InterPro"/>
</dbReference>
<comment type="caution">
    <text evidence="13">The sequence shown here is derived from an EMBL/GenBank/DDBJ whole genome shotgun (WGS) entry which is preliminary data.</text>
</comment>
<evidence type="ECO:0000256" key="10">
    <source>
        <dbReference type="SAM" id="Phobius"/>
    </source>
</evidence>
<evidence type="ECO:0000256" key="6">
    <source>
        <dbReference type="ARBA" id="ARBA00022777"/>
    </source>
</evidence>
<feature type="domain" description="Signal transduction histidine kinase subgroup 3 dimerisation and phosphoacceptor" evidence="12">
    <location>
        <begin position="80"/>
        <end position="139"/>
    </location>
</feature>
<dbReference type="EC" id="2.7.13.3" evidence="2"/>
<comment type="catalytic activity">
    <reaction evidence="1">
        <text>ATP + protein L-histidine = ADP + protein N-phospho-L-histidine.</text>
        <dbReference type="EC" id="2.7.13.3"/>
    </reaction>
</comment>
<keyword evidence="8" id="KW-0902">Two-component regulatory system</keyword>
<keyword evidence="10" id="KW-1133">Transmembrane helix</keyword>
<accession>A0A927CAA5</accession>
<dbReference type="PANTHER" id="PTHR24421">
    <property type="entry name" value="NITRATE/NITRITE SENSOR PROTEIN NARX-RELATED"/>
    <property type="match status" value="1"/>
</dbReference>
<evidence type="ECO:0000313" key="13">
    <source>
        <dbReference type="EMBL" id="MBD2863003.1"/>
    </source>
</evidence>
<evidence type="ECO:0000259" key="11">
    <source>
        <dbReference type="Pfam" id="PF02518"/>
    </source>
</evidence>
<evidence type="ECO:0000256" key="4">
    <source>
        <dbReference type="ARBA" id="ARBA00022679"/>
    </source>
</evidence>
<evidence type="ECO:0000256" key="7">
    <source>
        <dbReference type="ARBA" id="ARBA00022840"/>
    </source>
</evidence>
<feature type="coiled-coil region" evidence="9">
    <location>
        <begin position="54"/>
        <end position="88"/>
    </location>
</feature>
<dbReference type="Proteomes" id="UP000639396">
    <property type="component" value="Unassembled WGS sequence"/>
</dbReference>
<name>A0A927CAA5_9BACL</name>
<dbReference type="Pfam" id="PF07730">
    <property type="entry name" value="HisKA_3"/>
    <property type="match status" value="1"/>
</dbReference>
<dbReference type="PANTHER" id="PTHR24421:SF10">
    <property type="entry name" value="NITRATE_NITRITE SENSOR PROTEIN NARQ"/>
    <property type="match status" value="1"/>
</dbReference>
<dbReference type="InterPro" id="IPR036890">
    <property type="entry name" value="HATPase_C_sf"/>
</dbReference>
<dbReference type="InterPro" id="IPR050482">
    <property type="entry name" value="Sensor_HK_TwoCompSys"/>
</dbReference>
<dbReference type="GO" id="GO:0046983">
    <property type="term" value="F:protein dimerization activity"/>
    <property type="evidence" value="ECO:0007669"/>
    <property type="project" value="InterPro"/>
</dbReference>
<evidence type="ECO:0000256" key="1">
    <source>
        <dbReference type="ARBA" id="ARBA00000085"/>
    </source>
</evidence>
<keyword evidence="14" id="KW-1185">Reference proteome</keyword>
<dbReference type="Gene3D" id="1.20.5.1930">
    <property type="match status" value="1"/>
</dbReference>
<evidence type="ECO:0000256" key="8">
    <source>
        <dbReference type="ARBA" id="ARBA00023012"/>
    </source>
</evidence>
<keyword evidence="10" id="KW-0812">Transmembrane</keyword>
<evidence type="ECO:0000313" key="14">
    <source>
        <dbReference type="Proteomes" id="UP000639396"/>
    </source>
</evidence>
<keyword evidence="10" id="KW-0472">Membrane</keyword>
<keyword evidence="4" id="KW-0808">Transferase</keyword>
<keyword evidence="9" id="KW-0175">Coiled coil</keyword>
<proteinExistence type="predicted"/>
<keyword evidence="3" id="KW-0597">Phosphoprotein</keyword>
<evidence type="ECO:0000259" key="12">
    <source>
        <dbReference type="Pfam" id="PF07730"/>
    </source>
</evidence>
<dbReference type="CDD" id="cd16917">
    <property type="entry name" value="HATPase_UhpB-NarQ-NarX-like"/>
    <property type="match status" value="1"/>
</dbReference>
<dbReference type="RefSeq" id="WP_190928414.1">
    <property type="nucleotide sequence ID" value="NZ_JACXJA010000016.1"/>
</dbReference>
<evidence type="ECO:0000256" key="3">
    <source>
        <dbReference type="ARBA" id="ARBA00022553"/>
    </source>
</evidence>
<evidence type="ECO:0000256" key="2">
    <source>
        <dbReference type="ARBA" id="ARBA00012438"/>
    </source>
</evidence>
<dbReference type="InterPro" id="IPR011712">
    <property type="entry name" value="Sig_transdc_His_kin_sub3_dim/P"/>
</dbReference>
<feature type="transmembrane region" description="Helical" evidence="10">
    <location>
        <begin position="36"/>
        <end position="58"/>
    </location>
</feature>
<keyword evidence="7" id="KW-0067">ATP-binding</keyword>
<dbReference type="InterPro" id="IPR003594">
    <property type="entry name" value="HATPase_dom"/>
</dbReference>
<evidence type="ECO:0000256" key="5">
    <source>
        <dbReference type="ARBA" id="ARBA00022741"/>
    </source>
</evidence>
<keyword evidence="5" id="KW-0547">Nucleotide-binding</keyword>
<dbReference type="EMBL" id="JACXJA010000016">
    <property type="protein sequence ID" value="MBD2863003.1"/>
    <property type="molecule type" value="Genomic_DNA"/>
</dbReference>
<dbReference type="Gene3D" id="3.30.565.10">
    <property type="entry name" value="Histidine kinase-like ATPase, C-terminal domain"/>
    <property type="match status" value="1"/>
</dbReference>
<sequence length="275" mass="31246">MSYKQIKWLILILPTVTIGLWEYIRHQFLLPYISMDLGNLLAPVIVFLVTMIFLTQLFSMLEDMQEELKEARAAKAALEEREKIARELHDGIAQSLFLLSVKADQLDKRYAGEAADIRGFKQTVYEVNGYVRQAIANLRYPAESDSLPWMDMLKSLAADLTMNTGIGVEWSWKLPEDKLTAKEKVELFASIREALLNVRKHSKAERVSIDAAERGGGWVCAVSDDGQGFEGDPLRRDNKFGLSMVKDRADEMGWTFEIVREQGETVVRIRKGEDG</sequence>
<keyword evidence="6 13" id="KW-0418">Kinase</keyword>
<reference evidence="13" key="1">
    <citation type="submission" date="2020-09" db="EMBL/GenBank/DDBJ databases">
        <title>A novel bacterium of genus Paenibacillus, isolated from South China Sea.</title>
        <authorList>
            <person name="Huang H."/>
            <person name="Mo K."/>
            <person name="Hu Y."/>
        </authorList>
    </citation>
    <scope>NUCLEOTIDE SEQUENCE</scope>
    <source>
        <strain evidence="13">IB182363</strain>
    </source>
</reference>
<evidence type="ECO:0000256" key="9">
    <source>
        <dbReference type="SAM" id="Coils"/>
    </source>
</evidence>
<dbReference type="AlphaFoldDB" id="A0A927CAA5"/>
<organism evidence="13 14">
    <name type="scientific">Paenibacillus oceani</name>
    <dbReference type="NCBI Taxonomy" id="2772510"/>
    <lineage>
        <taxon>Bacteria</taxon>
        <taxon>Bacillati</taxon>
        <taxon>Bacillota</taxon>
        <taxon>Bacilli</taxon>
        <taxon>Bacillales</taxon>
        <taxon>Paenibacillaceae</taxon>
        <taxon>Paenibacillus</taxon>
    </lineage>
</organism>
<protein>
    <recommendedName>
        <fullName evidence="2">histidine kinase</fullName>
        <ecNumber evidence="2">2.7.13.3</ecNumber>
    </recommendedName>
</protein>
<dbReference type="GO" id="GO:0005524">
    <property type="term" value="F:ATP binding"/>
    <property type="evidence" value="ECO:0007669"/>
    <property type="project" value="UniProtKB-KW"/>
</dbReference>